<keyword evidence="5" id="KW-0067">ATP-binding</keyword>
<dbReference type="PANTHER" id="PTHR43788">
    <property type="entry name" value="DNA2/NAM7 HELICASE FAMILY MEMBER"/>
    <property type="match status" value="1"/>
</dbReference>
<feature type="domain" description="DNA2/NAM7 helicase helicase" evidence="7">
    <location>
        <begin position="178"/>
        <end position="526"/>
    </location>
</feature>
<keyword evidence="2" id="KW-0547">Nucleotide-binding</keyword>
<dbReference type="CDD" id="cd18808">
    <property type="entry name" value="SF1_C_Upf1"/>
    <property type="match status" value="1"/>
</dbReference>
<dbReference type="InterPro" id="IPR027417">
    <property type="entry name" value="P-loop_NTPase"/>
</dbReference>
<dbReference type="PANTHER" id="PTHR43788:SF8">
    <property type="entry name" value="DNA-BINDING PROTEIN SMUBP-2"/>
    <property type="match status" value="1"/>
</dbReference>
<dbReference type="Pfam" id="PF13087">
    <property type="entry name" value="AAA_12"/>
    <property type="match status" value="1"/>
</dbReference>
<reference evidence="10" key="1">
    <citation type="journal article" date="2019" name="Int. J. Syst. Evol. Microbiol.">
        <title>The Global Catalogue of Microorganisms (GCM) 10K type strain sequencing project: providing services to taxonomists for standard genome sequencing and annotation.</title>
        <authorList>
            <consortium name="The Broad Institute Genomics Platform"/>
            <consortium name="The Broad Institute Genome Sequencing Center for Infectious Disease"/>
            <person name="Wu L."/>
            <person name="Ma J."/>
        </authorList>
    </citation>
    <scope>NUCLEOTIDE SEQUENCE [LARGE SCALE GENOMIC DNA]</scope>
    <source>
        <strain evidence="10">KCTC 42730</strain>
    </source>
</reference>
<organism evidence="9 10">
    <name type="scientific">Pseudoalteromonas fenneropenaei</name>
    <dbReference type="NCBI Taxonomy" id="1737459"/>
    <lineage>
        <taxon>Bacteria</taxon>
        <taxon>Pseudomonadati</taxon>
        <taxon>Pseudomonadota</taxon>
        <taxon>Gammaproteobacteria</taxon>
        <taxon>Alteromonadales</taxon>
        <taxon>Pseudoalteromonadaceae</taxon>
        <taxon>Pseudoalteromonas</taxon>
    </lineage>
</organism>
<comment type="caution">
    <text evidence="9">The sequence shown here is derived from an EMBL/GenBank/DDBJ whole genome shotgun (WGS) entry which is preliminary data.</text>
</comment>
<protein>
    <submittedName>
        <fullName evidence="9">AAA domain-containing protein</fullName>
    </submittedName>
</protein>
<dbReference type="EMBL" id="JBHRSD010000029">
    <property type="protein sequence ID" value="MFC3033957.1"/>
    <property type="molecule type" value="Genomic_DNA"/>
</dbReference>
<feature type="domain" description="DNA2/NAM7 helicase-like C-terminal" evidence="8">
    <location>
        <begin position="552"/>
        <end position="724"/>
    </location>
</feature>
<name>A0ABV7CMQ3_9GAMM</name>
<feature type="domain" description="DUF2726" evidence="6">
    <location>
        <begin position="830"/>
        <end position="900"/>
    </location>
</feature>
<keyword evidence="3" id="KW-0378">Hydrolase</keyword>
<dbReference type="InterPro" id="IPR047187">
    <property type="entry name" value="SF1_C_Upf1"/>
</dbReference>
<evidence type="ECO:0000259" key="6">
    <source>
        <dbReference type="Pfam" id="PF10881"/>
    </source>
</evidence>
<gene>
    <name evidence="9" type="ORF">ACFOEE_15670</name>
</gene>
<keyword evidence="4" id="KW-0347">Helicase</keyword>
<dbReference type="InterPro" id="IPR050534">
    <property type="entry name" value="Coronavir_polyprotein_1ab"/>
</dbReference>
<evidence type="ECO:0000256" key="1">
    <source>
        <dbReference type="ARBA" id="ARBA00007913"/>
    </source>
</evidence>
<proteinExistence type="inferred from homology"/>
<dbReference type="InterPro" id="IPR041677">
    <property type="entry name" value="DNA2/NAM7_AAA_11"/>
</dbReference>
<dbReference type="SUPFAM" id="SSF52540">
    <property type="entry name" value="P-loop containing nucleoside triphosphate hydrolases"/>
    <property type="match status" value="1"/>
</dbReference>
<dbReference type="InterPro" id="IPR024402">
    <property type="entry name" value="DUF2726"/>
</dbReference>
<dbReference type="RefSeq" id="WP_377126325.1">
    <property type="nucleotide sequence ID" value="NZ_JBHRSD010000029.1"/>
</dbReference>
<evidence type="ECO:0000259" key="7">
    <source>
        <dbReference type="Pfam" id="PF13086"/>
    </source>
</evidence>
<dbReference type="InterPro" id="IPR041679">
    <property type="entry name" value="DNA2/NAM7-like_C"/>
</dbReference>
<evidence type="ECO:0000313" key="10">
    <source>
        <dbReference type="Proteomes" id="UP001595453"/>
    </source>
</evidence>
<dbReference type="Pfam" id="PF10881">
    <property type="entry name" value="DUF2726"/>
    <property type="match status" value="1"/>
</dbReference>
<keyword evidence="10" id="KW-1185">Reference proteome</keyword>
<evidence type="ECO:0000256" key="2">
    <source>
        <dbReference type="ARBA" id="ARBA00022741"/>
    </source>
</evidence>
<evidence type="ECO:0000259" key="8">
    <source>
        <dbReference type="Pfam" id="PF13087"/>
    </source>
</evidence>
<comment type="similarity">
    <text evidence="1">Belongs to the DNA2/NAM7 helicase family.</text>
</comment>
<evidence type="ECO:0000256" key="5">
    <source>
        <dbReference type="ARBA" id="ARBA00022840"/>
    </source>
</evidence>
<evidence type="ECO:0000256" key="3">
    <source>
        <dbReference type="ARBA" id="ARBA00022801"/>
    </source>
</evidence>
<accession>A0ABV7CMQ3</accession>
<sequence length="912" mass="104797">MDEYQYLILTSYLGKWIDKTNEIKSLTPYRSGYNVEYKDGIYKYGHSKIKVLTKPEIVAVGDHDIFVYGKPLRTGTYTVLKFTDYFCVFIDGNKTHYPIAAVSFVKNIAQTQKTLEIVKYYAKLAHLKKDEKGSQHLHYYYSNKLRLISDDSIAARFIDSCSPCYITHNETLIFPFGINLSQRQALKNALNSQLSLIQGPPGTGKTQTILNLIANLIMQGKSVAVAAGNNSAVANVHEKLEKSNLGFLAAVLGSKKNVDAFFENLPTRPDMSEWHIPPAQQSSIKKILAELDTRITELLESKNLLAKEKSYLDKLTLEKRYFDKNFGSVPLELDRLSIFQRWQTPAILNFMADFEYHSQFDILTWKTKLKWLFKYRIYKFSELNDFEQDAFKRLISKFYQSKITETEQVIYLLEQKLDTEGFETLLKRQSELSMRLFKSFIANKYYGKIFKSTTPDNYNKQGHQDFIIQFPVTLSTTDSLISNKPNTALFDFLIVDEASQVNLLSGFLAMCCAKNMVVVGDIKQLPHIAEEELKIDIHCEFGQTSPYDYKRNSLLASLTKLFPSSPTTLLKEHYRCHPRIIEFCNQKYYGGELVVMTEGHSEPFKVIKTEKGNHAAPVLDSKGLINQREIDVIEQEVLPIELAHTSPENIGVITPYRAQADKCSAHFNQIGIDANTVHKFQGREKDAIIFTTTANKINRHIDQSELINVTVSRAKNRLTFVSSQNLIKEHGTNIGDLMRYIDYQSESQTIYESEVVSIFDCLYREYSEKLNTFMSKVKRNSEFLSQDLMSTLIDELLSSGNYSCLTYKKDYSLAFLFSRFDVFTNQEAQFIQHPSSHVDFIFYNTMDMLPVLAIEVDGYNYHDLNPLQLDRDAIKNSIFNKAKIPLYRFSTKGSTEREKLVELLSPWKVSTD</sequence>
<evidence type="ECO:0000256" key="4">
    <source>
        <dbReference type="ARBA" id="ARBA00022806"/>
    </source>
</evidence>
<dbReference type="Pfam" id="PF13086">
    <property type="entry name" value="AAA_11"/>
    <property type="match status" value="1"/>
</dbReference>
<dbReference type="Proteomes" id="UP001595453">
    <property type="component" value="Unassembled WGS sequence"/>
</dbReference>
<evidence type="ECO:0000313" key="9">
    <source>
        <dbReference type="EMBL" id="MFC3033957.1"/>
    </source>
</evidence>
<dbReference type="Gene3D" id="3.40.50.300">
    <property type="entry name" value="P-loop containing nucleotide triphosphate hydrolases"/>
    <property type="match status" value="2"/>
</dbReference>